<dbReference type="Proteomes" id="UP001314169">
    <property type="component" value="Chromosome 16"/>
</dbReference>
<proteinExistence type="predicted"/>
<sequence length="139" mass="15248">MWGPSPRGAGVPLNICPWGHTVVRRPRLPRARTPNAVMTLEESVSLVRWVHRGPGINETAEQLVPCSCPWDLYPRVTLSPAEHPCAAPFAFTLAIPSGISLKHKGSMSPEWRPERSEVVTAPLPQRHLPAEAPESQPSV</sequence>
<reference evidence="2" key="1">
    <citation type="submission" date="2023-12" db="EMBL/GenBank/DDBJ databases">
        <authorList>
            <person name="Brown T."/>
        </authorList>
    </citation>
    <scope>NUCLEOTIDE SEQUENCE</scope>
</reference>
<dbReference type="EMBL" id="OY882873">
    <property type="protein sequence ID" value="CAK6437660.1"/>
    <property type="molecule type" value="Genomic_DNA"/>
</dbReference>
<evidence type="ECO:0000313" key="2">
    <source>
        <dbReference type="EMBL" id="CAK6437660.1"/>
    </source>
</evidence>
<gene>
    <name evidence="2" type="ORF">MPIPNATIZW_LOCUS5966</name>
</gene>
<feature type="region of interest" description="Disordered" evidence="1">
    <location>
        <begin position="104"/>
        <end position="139"/>
    </location>
</feature>
<organism evidence="2 3">
    <name type="scientific">Pipistrellus nathusii</name>
    <name type="common">Nathusius' pipistrelle</name>
    <dbReference type="NCBI Taxonomy" id="59473"/>
    <lineage>
        <taxon>Eukaryota</taxon>
        <taxon>Metazoa</taxon>
        <taxon>Chordata</taxon>
        <taxon>Craniata</taxon>
        <taxon>Vertebrata</taxon>
        <taxon>Euteleostomi</taxon>
        <taxon>Mammalia</taxon>
        <taxon>Eutheria</taxon>
        <taxon>Laurasiatheria</taxon>
        <taxon>Chiroptera</taxon>
        <taxon>Yangochiroptera</taxon>
        <taxon>Vespertilionidae</taxon>
        <taxon>Pipistrellus</taxon>
    </lineage>
</organism>
<name>A0ABN9ZH65_PIPNA</name>
<evidence type="ECO:0000256" key="1">
    <source>
        <dbReference type="SAM" id="MobiDB-lite"/>
    </source>
</evidence>
<protein>
    <submittedName>
        <fullName evidence="2">Uncharacterized protein</fullName>
    </submittedName>
</protein>
<evidence type="ECO:0000313" key="3">
    <source>
        <dbReference type="Proteomes" id="UP001314169"/>
    </source>
</evidence>
<keyword evidence="3" id="KW-1185">Reference proteome</keyword>
<accession>A0ABN9ZH65</accession>